<dbReference type="InterPro" id="IPR050879">
    <property type="entry name" value="Acyltransferase_3"/>
</dbReference>
<feature type="domain" description="SGNH" evidence="5">
    <location>
        <begin position="473"/>
        <end position="699"/>
    </location>
</feature>
<protein>
    <submittedName>
        <fullName evidence="6">Acyltransferase family protein</fullName>
        <ecNumber evidence="6">2.3.1.-</ecNumber>
    </submittedName>
</protein>
<keyword evidence="6" id="KW-0012">Acyltransferase</keyword>
<evidence type="ECO:0000259" key="4">
    <source>
        <dbReference type="Pfam" id="PF01757"/>
    </source>
</evidence>
<dbReference type="RefSeq" id="WP_301130859.1">
    <property type="nucleotide sequence ID" value="NZ_JAUHPW010000001.1"/>
</dbReference>
<keyword evidence="3" id="KW-0472">Membrane</keyword>
<feature type="domain" description="Acyltransferase 3" evidence="4">
    <location>
        <begin position="28"/>
        <end position="339"/>
    </location>
</feature>
<evidence type="ECO:0000256" key="2">
    <source>
        <dbReference type="SAM" id="MobiDB-lite"/>
    </source>
</evidence>
<feature type="compositionally biased region" description="Polar residues" evidence="2">
    <location>
        <begin position="1"/>
        <end position="18"/>
    </location>
</feature>
<reference evidence="6" key="1">
    <citation type="submission" date="2023-06" db="EMBL/GenBank/DDBJ databases">
        <title>Sysu t00192.</title>
        <authorList>
            <person name="Gao L."/>
            <person name="Fang B.-Z."/>
            <person name="Li W.-J."/>
        </authorList>
    </citation>
    <scope>NUCLEOTIDE SEQUENCE</scope>
    <source>
        <strain evidence="6">SYSU T00192</strain>
    </source>
</reference>
<keyword evidence="1" id="KW-0175">Coiled coil</keyword>
<feature type="transmembrane region" description="Helical" evidence="3">
    <location>
        <begin position="317"/>
        <end position="336"/>
    </location>
</feature>
<feature type="transmembrane region" description="Helical" evidence="3">
    <location>
        <begin position="220"/>
        <end position="241"/>
    </location>
</feature>
<comment type="caution">
    <text evidence="6">The sequence shown here is derived from an EMBL/GenBank/DDBJ whole genome shotgun (WGS) entry which is preliminary data.</text>
</comment>
<name>A0ABT8G6X7_9MICO</name>
<feature type="transmembrane region" description="Helical" evidence="3">
    <location>
        <begin position="166"/>
        <end position="183"/>
    </location>
</feature>
<dbReference type="PANTHER" id="PTHR23028">
    <property type="entry name" value="ACETYLTRANSFERASE"/>
    <property type="match status" value="1"/>
</dbReference>
<feature type="coiled-coil region" evidence="1">
    <location>
        <begin position="400"/>
        <end position="427"/>
    </location>
</feature>
<dbReference type="Proteomes" id="UP001172728">
    <property type="component" value="Unassembled WGS sequence"/>
</dbReference>
<feature type="transmembrane region" description="Helical" evidence="3">
    <location>
        <begin position="94"/>
        <end position="119"/>
    </location>
</feature>
<gene>
    <name evidence="6" type="ORF">QQX09_01065</name>
</gene>
<feature type="transmembrane region" description="Helical" evidence="3">
    <location>
        <begin position="342"/>
        <end position="358"/>
    </location>
</feature>
<dbReference type="InterPro" id="IPR002656">
    <property type="entry name" value="Acyl_transf_3_dom"/>
</dbReference>
<feature type="transmembrane region" description="Helical" evidence="3">
    <location>
        <begin position="278"/>
        <end position="296"/>
    </location>
</feature>
<evidence type="ECO:0000256" key="1">
    <source>
        <dbReference type="SAM" id="Coils"/>
    </source>
</evidence>
<keyword evidence="3" id="KW-1133">Transmembrane helix</keyword>
<keyword evidence="6" id="KW-0808">Transferase</keyword>
<feature type="transmembrane region" description="Helical" evidence="3">
    <location>
        <begin position="378"/>
        <end position="398"/>
    </location>
</feature>
<sequence length="712" mass="76274">MTVDVSATSAAPDSTANRTTRRGGMRPEIQGLRALAVALVVLYHVWPDRLTGGFVGVDVFFVISGFLITAHLAKEVAATGSVRIGQFWARRIRRLLPASLLVLLVSAIAVLTLVSQAYWLQYLREIVASTLYVQNWELASSAVDYLAAENTASPVQHFWSLSTEEQFYLVWPVLIVGAVWLANRTGRVSARLAMRVVLGVILAASLVWSIAQVASDPAVAYFSTFVRAWEFAAGGLLGLFTAPVWRSVGWQRAASWAGFAMILVTAFTYTSATPFPGASAVLPVAGTVLVIAAGHADGALGTAHLYRWRPVQYVGDISYSVYLWHWPLIVLLPLVLDRELTGADKLALLAATLVLASLTKHLVEDRLRLNKLTSRRSVAVTFAATVVGMGAVIAPAAYGISTMNSQVAELEAERAAVEASIEDAAQTGAESETCVGAQALDGDATCVTDQQRELIPAPAVASEDIPELYTDECRTDMPEVTIKPCRFGDPDGSVTAVLIGDSHSASWFPAVKLVAEKRGWDLTVYFKAGCAWNAASQEWDETVQRTSCAQWNEDVTDRLLADPPQLIVTSALFDDQWGDGAVAAQIAIDGFATSWSALAEAGSTVLPIVDTPQTSVEAQECLLAGQPGALDCGTPRATALDRPDVMSLAAAEVPGVEAVDLNDYFCTADFCPSAIGSITVYRDRGHLTQTYATTLAPYLDERITDTLGASVR</sequence>
<keyword evidence="3" id="KW-0812">Transmembrane</keyword>
<dbReference type="EMBL" id="JAUHPW010000001">
    <property type="protein sequence ID" value="MDN4474439.1"/>
    <property type="molecule type" value="Genomic_DNA"/>
</dbReference>
<feature type="transmembrane region" description="Helical" evidence="3">
    <location>
        <begin position="253"/>
        <end position="272"/>
    </location>
</feature>
<organism evidence="6 7">
    <name type="scientific">Demequina litoralis</name>
    <dbReference type="NCBI Taxonomy" id="3051660"/>
    <lineage>
        <taxon>Bacteria</taxon>
        <taxon>Bacillati</taxon>
        <taxon>Actinomycetota</taxon>
        <taxon>Actinomycetes</taxon>
        <taxon>Micrococcales</taxon>
        <taxon>Demequinaceae</taxon>
        <taxon>Demequina</taxon>
    </lineage>
</organism>
<dbReference type="PANTHER" id="PTHR23028:SF53">
    <property type="entry name" value="ACYL_TRANSF_3 DOMAIN-CONTAINING PROTEIN"/>
    <property type="match status" value="1"/>
</dbReference>
<evidence type="ECO:0000259" key="5">
    <source>
        <dbReference type="Pfam" id="PF19040"/>
    </source>
</evidence>
<dbReference type="GO" id="GO:0016746">
    <property type="term" value="F:acyltransferase activity"/>
    <property type="evidence" value="ECO:0007669"/>
    <property type="project" value="UniProtKB-KW"/>
</dbReference>
<feature type="region of interest" description="Disordered" evidence="2">
    <location>
        <begin position="1"/>
        <end position="23"/>
    </location>
</feature>
<evidence type="ECO:0000313" key="6">
    <source>
        <dbReference type="EMBL" id="MDN4474439.1"/>
    </source>
</evidence>
<feature type="transmembrane region" description="Helical" evidence="3">
    <location>
        <begin position="30"/>
        <end position="46"/>
    </location>
</feature>
<evidence type="ECO:0000256" key="3">
    <source>
        <dbReference type="SAM" id="Phobius"/>
    </source>
</evidence>
<keyword evidence="7" id="KW-1185">Reference proteome</keyword>
<evidence type="ECO:0000313" key="7">
    <source>
        <dbReference type="Proteomes" id="UP001172728"/>
    </source>
</evidence>
<dbReference type="InterPro" id="IPR043968">
    <property type="entry name" value="SGNH"/>
</dbReference>
<feature type="transmembrane region" description="Helical" evidence="3">
    <location>
        <begin position="195"/>
        <end position="214"/>
    </location>
</feature>
<accession>A0ABT8G6X7</accession>
<dbReference type="Pfam" id="PF19040">
    <property type="entry name" value="SGNH"/>
    <property type="match status" value="1"/>
</dbReference>
<dbReference type="EC" id="2.3.1.-" evidence="6"/>
<proteinExistence type="predicted"/>
<feature type="transmembrane region" description="Helical" evidence="3">
    <location>
        <begin position="52"/>
        <end position="73"/>
    </location>
</feature>
<dbReference type="Pfam" id="PF01757">
    <property type="entry name" value="Acyl_transf_3"/>
    <property type="match status" value="1"/>
</dbReference>